<protein>
    <submittedName>
        <fullName evidence="1">Uncharacterized protein</fullName>
    </submittedName>
</protein>
<gene>
    <name evidence="1" type="ordered locus">EbC_pEb17200960</name>
</gene>
<accession>D8MJV1</accession>
<name>D8MJV1_ERWBE</name>
<sequence length="159" mass="18298">MVSHLLRRCPAEQAGMLCPGDCNNAPSVLLPPEAYRIVSYRQRIKSGPYRGQRYPDPDDGVEAVCLCGAATEKTRRLYRSLPCRRAGMEKTYNSENKNTPSAPERVLTGTFIICQQEKTDRFCREKQLRVFDNRHRREDAAQLFPVTYRIVKHNCRYTG</sequence>
<keyword evidence="1" id="KW-0614">Plasmid</keyword>
<dbReference type="KEGG" id="ebi:EbC_pEb17200960"/>
<dbReference type="Proteomes" id="UP000008793">
    <property type="component" value="Plasmid pEB170"/>
</dbReference>
<dbReference type="AlphaFoldDB" id="D8MJV1"/>
<dbReference type="HOGENOM" id="CLU_1658147_0_0_6"/>
<dbReference type="EMBL" id="FP236830">
    <property type="protein sequence ID" value="CAX53549.1"/>
    <property type="molecule type" value="Genomic_DNA"/>
</dbReference>
<evidence type="ECO:0000313" key="1">
    <source>
        <dbReference type="EMBL" id="CAX53549.1"/>
    </source>
</evidence>
<reference evidence="1 2" key="1">
    <citation type="journal article" date="2010" name="BMC Genomics">
        <title>Genome comparison of the epiphytic bacteria Erwinia billingiae and E. tasmaniensis with the pear pathogen E. pyrifoliae.</title>
        <authorList>
            <person name="Kube M."/>
            <person name="Migdoll A.M."/>
            <person name="Gehring I."/>
            <person name="Heitmann K."/>
            <person name="Mayer Y."/>
            <person name="Kuhl H."/>
            <person name="Knaust F."/>
            <person name="Geider K."/>
            <person name="Reinhardt R."/>
        </authorList>
    </citation>
    <scope>NUCLEOTIDE SEQUENCE [LARGE SCALE GENOMIC DNA]</scope>
    <source>
        <strain evidence="1 2">Eb661</strain>
        <plasmid evidence="1">pEB170</plasmid>
    </source>
</reference>
<organism evidence="2">
    <name type="scientific">Erwinia billingiae (strain Eb661)</name>
    <dbReference type="NCBI Taxonomy" id="634500"/>
    <lineage>
        <taxon>Bacteria</taxon>
        <taxon>Pseudomonadati</taxon>
        <taxon>Pseudomonadota</taxon>
        <taxon>Gammaproteobacteria</taxon>
        <taxon>Enterobacterales</taxon>
        <taxon>Erwiniaceae</taxon>
        <taxon>Erwinia</taxon>
    </lineage>
</organism>
<keyword evidence="2" id="KW-1185">Reference proteome</keyword>
<geneLocation type="plasmid" evidence="1 2">
    <name>pEB170</name>
</geneLocation>
<evidence type="ECO:0000313" key="2">
    <source>
        <dbReference type="Proteomes" id="UP000008793"/>
    </source>
</evidence>
<proteinExistence type="predicted"/>